<name>A0ABX9VMP2_9PROT</name>
<protein>
    <submittedName>
        <fullName evidence="2">Uncharacterized protein</fullName>
    </submittedName>
</protein>
<reference evidence="2 3" key="1">
    <citation type="submission" date="2018-10" db="EMBL/GenBank/DDBJ databases">
        <title>Roseomonas sp. nov., isolated from feces of Tibetan antelopes in the Qinghai-Tibet plateau, China.</title>
        <authorList>
            <person name="Tian Z."/>
        </authorList>
    </citation>
    <scope>NUCLEOTIDE SEQUENCE [LARGE SCALE GENOMIC DNA]</scope>
    <source>
        <strain evidence="2 3">Z23</strain>
    </source>
</reference>
<sequence>MALRGTATQDAPAAPVERSASLLEELRASSAASPAPREGLLGLLAQPAVWDLPLAAPQPHGFAPLAGRPIQAPTPDQALLNLPPGGFGGPPATAPAQPLWSQQPAAPPPAAAMAPEPPAVAARTRHAPAPATGSLAEMFRMVSAVPPPPAEPPKPTDSLKDILRGLRPDRRA</sequence>
<evidence type="ECO:0000256" key="1">
    <source>
        <dbReference type="SAM" id="MobiDB-lite"/>
    </source>
</evidence>
<feature type="compositionally biased region" description="Low complexity" evidence="1">
    <location>
        <begin position="119"/>
        <end position="132"/>
    </location>
</feature>
<feature type="compositionally biased region" description="Low complexity" evidence="1">
    <location>
        <begin position="78"/>
        <end position="104"/>
    </location>
</feature>
<feature type="compositionally biased region" description="Basic and acidic residues" evidence="1">
    <location>
        <begin position="157"/>
        <end position="172"/>
    </location>
</feature>
<feature type="compositionally biased region" description="Pro residues" evidence="1">
    <location>
        <begin position="105"/>
        <end position="118"/>
    </location>
</feature>
<feature type="region of interest" description="Disordered" evidence="1">
    <location>
        <begin position="65"/>
        <end position="172"/>
    </location>
</feature>
<organism evidence="2 3">
    <name type="scientific">Teichococcus wenyumeiae</name>
    <dbReference type="NCBI Taxonomy" id="2478470"/>
    <lineage>
        <taxon>Bacteria</taxon>
        <taxon>Pseudomonadati</taxon>
        <taxon>Pseudomonadota</taxon>
        <taxon>Alphaproteobacteria</taxon>
        <taxon>Acetobacterales</taxon>
        <taxon>Roseomonadaceae</taxon>
        <taxon>Roseomonas</taxon>
    </lineage>
</organism>
<dbReference type="EMBL" id="RFLX01000005">
    <property type="protein sequence ID" value="RMI25265.1"/>
    <property type="molecule type" value="Genomic_DNA"/>
</dbReference>
<comment type="caution">
    <text evidence="2">The sequence shown here is derived from an EMBL/GenBank/DDBJ whole genome shotgun (WGS) entry which is preliminary data.</text>
</comment>
<keyword evidence="3" id="KW-1185">Reference proteome</keyword>
<feature type="compositionally biased region" description="Pro residues" evidence="1">
    <location>
        <begin position="145"/>
        <end position="155"/>
    </location>
</feature>
<evidence type="ECO:0000313" key="3">
    <source>
        <dbReference type="Proteomes" id="UP000274097"/>
    </source>
</evidence>
<gene>
    <name evidence="2" type="ORF">EBE87_08940</name>
</gene>
<evidence type="ECO:0000313" key="2">
    <source>
        <dbReference type="EMBL" id="RMI25265.1"/>
    </source>
</evidence>
<proteinExistence type="predicted"/>
<accession>A0ABX9VMP2</accession>
<dbReference type="Proteomes" id="UP000274097">
    <property type="component" value="Unassembled WGS sequence"/>
</dbReference>